<dbReference type="SUPFAM" id="SSF51556">
    <property type="entry name" value="Metallo-dependent hydrolases"/>
    <property type="match status" value="1"/>
</dbReference>
<dbReference type="GO" id="GO:0016831">
    <property type="term" value="F:carboxy-lyase activity"/>
    <property type="evidence" value="ECO:0007669"/>
    <property type="project" value="UniProtKB-KW"/>
</dbReference>
<dbReference type="Gene3D" id="3.20.20.140">
    <property type="entry name" value="Metal-dependent hydrolases"/>
    <property type="match status" value="1"/>
</dbReference>
<protein>
    <recommendedName>
        <fullName evidence="4">Amidohydrolase-related domain-containing protein</fullName>
    </recommendedName>
</protein>
<accession>A0A0D2FDU1</accession>
<comment type="similarity">
    <text evidence="3">Belongs to the metallo-dependent hydrolases superfamily.</text>
</comment>
<gene>
    <name evidence="5" type="ORF">PV04_08423</name>
</gene>
<keyword evidence="1 3" id="KW-0210">Decarboxylase</keyword>
<dbReference type="InterPro" id="IPR006680">
    <property type="entry name" value="Amidohydro-rel"/>
</dbReference>
<sequence>MVPPLITLEEHFFSAAMLRGSTNSYSEQLKHLPGLSEKLTDLGDLRLQSMEAGRVSLQVVSHAPGPMSPDQCREANDQLAEAVKNNPDRFVGFAVLPVSDPAACPGELSRCIRELGFVGALIDNHAVKDSSSATSPVYYDKAEYFPLWQTAQDLDVPIYLHPTWPTDSMLDLLYTGPDIPLPASKSISSSGFGWHSDVATHILRLFASGLFDRLPRLKIIIGHMGEMLPFMLERIYQLAPRWGPRQRPFKQVWDENVWITTSGDWSVNPMACILRNTRVEHVLYSVDYPFARNEDGLRFMHELEASGLVTPDQLEMIAYRNAEKLLGVKHTRRWD</sequence>
<dbReference type="GO" id="GO:0005829">
    <property type="term" value="C:cytosol"/>
    <property type="evidence" value="ECO:0007669"/>
    <property type="project" value="TreeGrafter"/>
</dbReference>
<evidence type="ECO:0000256" key="3">
    <source>
        <dbReference type="RuleBase" id="RU366045"/>
    </source>
</evidence>
<dbReference type="HOGENOM" id="CLU_039329_5_1_1"/>
<dbReference type="GO" id="GO:0019748">
    <property type="term" value="P:secondary metabolic process"/>
    <property type="evidence" value="ECO:0007669"/>
    <property type="project" value="TreeGrafter"/>
</dbReference>
<dbReference type="EMBL" id="KN846960">
    <property type="protein sequence ID" value="KIW66223.1"/>
    <property type="molecule type" value="Genomic_DNA"/>
</dbReference>
<dbReference type="InterPro" id="IPR032466">
    <property type="entry name" value="Metal_Hydrolase"/>
</dbReference>
<proteinExistence type="inferred from homology"/>
<reference evidence="5 6" key="1">
    <citation type="submission" date="2015-01" db="EMBL/GenBank/DDBJ databases">
        <title>The Genome Sequence of Capronia semiimmersa CBS27337.</title>
        <authorList>
            <consortium name="The Broad Institute Genomics Platform"/>
            <person name="Cuomo C."/>
            <person name="de Hoog S."/>
            <person name="Gorbushina A."/>
            <person name="Stielow B."/>
            <person name="Teixiera M."/>
            <person name="Abouelleil A."/>
            <person name="Chapman S.B."/>
            <person name="Priest M."/>
            <person name="Young S.K."/>
            <person name="Wortman J."/>
            <person name="Nusbaum C."/>
            <person name="Birren B."/>
        </authorList>
    </citation>
    <scope>NUCLEOTIDE SEQUENCE [LARGE SCALE GENOMIC DNA]</scope>
    <source>
        <strain evidence="5 6">CBS 27337</strain>
    </source>
</reference>
<dbReference type="PANTHER" id="PTHR21240">
    <property type="entry name" value="2-AMINO-3-CARBOXYLMUCONATE-6-SEMIALDEHYDE DECARBOXYLASE"/>
    <property type="match status" value="1"/>
</dbReference>
<evidence type="ECO:0000256" key="2">
    <source>
        <dbReference type="ARBA" id="ARBA00023239"/>
    </source>
</evidence>
<evidence type="ECO:0000313" key="6">
    <source>
        <dbReference type="Proteomes" id="UP000054266"/>
    </source>
</evidence>
<dbReference type="GO" id="GO:0016787">
    <property type="term" value="F:hydrolase activity"/>
    <property type="evidence" value="ECO:0007669"/>
    <property type="project" value="InterPro"/>
</dbReference>
<organism evidence="5 6">
    <name type="scientific">Phialophora macrospora</name>
    <dbReference type="NCBI Taxonomy" id="1851006"/>
    <lineage>
        <taxon>Eukaryota</taxon>
        <taxon>Fungi</taxon>
        <taxon>Dikarya</taxon>
        <taxon>Ascomycota</taxon>
        <taxon>Pezizomycotina</taxon>
        <taxon>Eurotiomycetes</taxon>
        <taxon>Chaetothyriomycetidae</taxon>
        <taxon>Chaetothyriales</taxon>
        <taxon>Herpotrichiellaceae</taxon>
        <taxon>Phialophora</taxon>
    </lineage>
</organism>
<dbReference type="PANTHER" id="PTHR21240:SF30">
    <property type="entry name" value="AMIDOHYDROLASE-RELATED DOMAIN-CONTAINING PROTEIN-RELATED"/>
    <property type="match status" value="1"/>
</dbReference>
<keyword evidence="6" id="KW-1185">Reference proteome</keyword>
<feature type="domain" description="Amidohydrolase-related" evidence="4">
    <location>
        <begin position="44"/>
        <end position="327"/>
    </location>
</feature>
<evidence type="ECO:0000313" key="5">
    <source>
        <dbReference type="EMBL" id="KIW66223.1"/>
    </source>
</evidence>
<evidence type="ECO:0000256" key="1">
    <source>
        <dbReference type="ARBA" id="ARBA00022793"/>
    </source>
</evidence>
<dbReference type="Proteomes" id="UP000054266">
    <property type="component" value="Unassembled WGS sequence"/>
</dbReference>
<dbReference type="InterPro" id="IPR032465">
    <property type="entry name" value="ACMSD"/>
</dbReference>
<dbReference type="AlphaFoldDB" id="A0A0D2FDU1"/>
<name>A0A0D2FDU1_9EURO</name>
<dbReference type="STRING" id="5601.A0A0D2FDU1"/>
<keyword evidence="2 3" id="KW-0456">Lyase</keyword>
<dbReference type="Pfam" id="PF04909">
    <property type="entry name" value="Amidohydro_2"/>
    <property type="match status" value="1"/>
</dbReference>
<evidence type="ECO:0000259" key="4">
    <source>
        <dbReference type="Pfam" id="PF04909"/>
    </source>
</evidence>